<comment type="subcellular location">
    <subcellularLocation>
        <location evidence="1">Membrane</location>
    </subcellularLocation>
</comment>
<dbReference type="AlphaFoldDB" id="A0A0C1KXJ6"/>
<accession>A0A0C1KXJ6</accession>
<evidence type="ECO:0000256" key="5">
    <source>
        <dbReference type="ARBA" id="ARBA00023237"/>
    </source>
</evidence>
<evidence type="ECO:0000256" key="1">
    <source>
        <dbReference type="ARBA" id="ARBA00004370"/>
    </source>
</evidence>
<dbReference type="PANTHER" id="PTHR12815">
    <property type="entry name" value="SORTING AND ASSEMBLY MACHINERY SAMM50 PROTEIN FAMILY MEMBER"/>
    <property type="match status" value="1"/>
</dbReference>
<proteinExistence type="predicted"/>
<keyword evidence="8" id="KW-1185">Reference proteome</keyword>
<evidence type="ECO:0000313" key="7">
    <source>
        <dbReference type="EMBL" id="KIC91971.1"/>
    </source>
</evidence>
<dbReference type="InterPro" id="IPR000184">
    <property type="entry name" value="Bac_surfAg_D15"/>
</dbReference>
<dbReference type="RefSeq" id="WP_039144164.1">
    <property type="nucleotide sequence ID" value="NZ_JSVC01000037.1"/>
</dbReference>
<dbReference type="STRING" id="1349421.OI18_22080"/>
<comment type="caution">
    <text evidence="7">The sequence shown here is derived from an EMBL/GenBank/DDBJ whole genome shotgun (WGS) entry which is preliminary data.</text>
</comment>
<dbReference type="PANTHER" id="PTHR12815:SF47">
    <property type="entry name" value="TRANSLOCATION AND ASSEMBLY MODULE SUBUNIT TAMA"/>
    <property type="match status" value="1"/>
</dbReference>
<dbReference type="PROSITE" id="PS51257">
    <property type="entry name" value="PROKAR_LIPOPROTEIN"/>
    <property type="match status" value="1"/>
</dbReference>
<evidence type="ECO:0000256" key="3">
    <source>
        <dbReference type="ARBA" id="ARBA00022729"/>
    </source>
</evidence>
<dbReference type="InterPro" id="IPR039910">
    <property type="entry name" value="D15-like"/>
</dbReference>
<protein>
    <recommendedName>
        <fullName evidence="6">Bacterial surface antigen (D15) domain-containing protein</fullName>
    </recommendedName>
</protein>
<keyword evidence="4" id="KW-0472">Membrane</keyword>
<dbReference type="Pfam" id="PF01103">
    <property type="entry name" value="Omp85"/>
    <property type="match status" value="1"/>
</dbReference>
<evidence type="ECO:0000313" key="8">
    <source>
        <dbReference type="Proteomes" id="UP000031408"/>
    </source>
</evidence>
<keyword evidence="5" id="KW-0998">Cell outer membrane</keyword>
<evidence type="ECO:0000256" key="2">
    <source>
        <dbReference type="ARBA" id="ARBA00022692"/>
    </source>
</evidence>
<keyword evidence="3" id="KW-0732">Signal</keyword>
<evidence type="ECO:0000259" key="6">
    <source>
        <dbReference type="Pfam" id="PF01103"/>
    </source>
</evidence>
<name>A0A0C1KXJ6_9BACT</name>
<reference evidence="7 8" key="1">
    <citation type="submission" date="2014-11" db="EMBL/GenBank/DDBJ databases">
        <title>Genome sequence of Flavihumibacter solisilvae 3-3.</title>
        <authorList>
            <person name="Zhou G."/>
            <person name="Li M."/>
            <person name="Wang G."/>
        </authorList>
    </citation>
    <scope>NUCLEOTIDE SEQUENCE [LARGE SCALE GENOMIC DNA]</scope>
    <source>
        <strain evidence="7 8">3-3</strain>
    </source>
</reference>
<keyword evidence="2" id="KW-0812">Transmembrane</keyword>
<evidence type="ECO:0000256" key="4">
    <source>
        <dbReference type="ARBA" id="ARBA00023136"/>
    </source>
</evidence>
<sequence>MIQRILAILIVVVFITGCSTTRSVPKDDRLYTGSDIIWKGKKPKDYAALEEVMDGKIRPKTNRKFLGMPVKLWLYNLGNEPKGKGLNYLLRKKWGEAPVLLSQVKPGYTGAVLQHYVEDNGYFQSLVESKVINKGKKKASLKYTITPNHRYTIKFVEFDVDSSALGMAIREVSDKSVLKKDENYSLDRITQERERIHAELKERGYYYFVPENVLVEVDSTHKGQVALYVKVKETTPQLALMPYSLSRVIIYPGYTLEKDRRLQNAPTIDFGHYRVADPDKIFVPRVLDRIVYLKEDSVYQLSSHDITVQRLMDMGTFKFVKGQFTRSLDTSKLWAEFFCTPLPQYGIQLELSGNSKSNNYVGSQVKLTSINRNWLRRANRLEVKLSAGFDWQVGGKRADQVNTSGYTVDGEVAISFPRFILPFIKLNPRTRYVPRTRISAGYELLSRPDLYNLNSFTIQYGYLWRRTVFLDHVLNPVAISYIKPSKITADFQEILEDDPTLAQSIEKQFILGANYTVNYNTQMTGKPHTVLLTGNIDISGNIIGLFKKEEGDGIKYFMNDPFSQYVRVFADARYYMRASRRIIWANRIFAGYGYSYGNSNSLPFVKQFFIGGSNSVRAFRARTLGPGTYQSQVSTYTANEAGDIKFEMNSEARIKIFNILQGAVFFDAGNIWLQRENSEKPGAKFRFGHMFPELAVGTGIGLRLDASILILRFDLAMPLRKPWLPEGERWVIKDIRFGDPAWRKENLILNIAIGYPF</sequence>
<dbReference type="Gene3D" id="2.40.160.50">
    <property type="entry name" value="membrane protein fhac: a member of the omp85/tpsb transporter family"/>
    <property type="match status" value="1"/>
</dbReference>
<dbReference type="Proteomes" id="UP000031408">
    <property type="component" value="Unassembled WGS sequence"/>
</dbReference>
<dbReference type="GO" id="GO:0019867">
    <property type="term" value="C:outer membrane"/>
    <property type="evidence" value="ECO:0007669"/>
    <property type="project" value="InterPro"/>
</dbReference>
<dbReference type="OrthoDB" id="9814535at2"/>
<organism evidence="7 8">
    <name type="scientific">Flavihumibacter solisilvae</name>
    <dbReference type="NCBI Taxonomy" id="1349421"/>
    <lineage>
        <taxon>Bacteria</taxon>
        <taxon>Pseudomonadati</taxon>
        <taxon>Bacteroidota</taxon>
        <taxon>Chitinophagia</taxon>
        <taxon>Chitinophagales</taxon>
        <taxon>Chitinophagaceae</taxon>
        <taxon>Flavihumibacter</taxon>
    </lineage>
</organism>
<dbReference type="EMBL" id="JSVC01000037">
    <property type="protein sequence ID" value="KIC91971.1"/>
    <property type="molecule type" value="Genomic_DNA"/>
</dbReference>
<feature type="domain" description="Bacterial surface antigen (D15)" evidence="6">
    <location>
        <begin position="563"/>
        <end position="728"/>
    </location>
</feature>
<gene>
    <name evidence="7" type="ORF">OI18_22080</name>
</gene>